<keyword evidence="3" id="KW-0547">Nucleotide-binding</keyword>
<evidence type="ECO:0000256" key="12">
    <source>
        <dbReference type="ARBA" id="ARBA00041377"/>
    </source>
</evidence>
<sequence>MPLRFGCIADDFTGGTDVAAAFRRAGLRTALVFGTPDATTVPPTDCDAVVVALKSRSTPADEAVADSLAAQRWLRDRGAAQLYFKYCSTFDSTPRGNIGPVTDALMDATTAPITLHCPASPANGRTVYQGHLFVHDQLLSDSPLRHHPLNPMTDASLVRLLSAQTRHPVALLDRSTTDQGVEAVRDAVEAHRRAGVRHVIADALTDDDLAVLGAAALELPVVGGAAGLAEGLGRAHPATGPATAGPPPPQGRAAVLAGSCSARTLEQIARFHAAGLPCFRLDVLGAAAGHDVIGSTLHWYRDQSPDLPVLIHASVSVEELAAVQNQLGVDEAAAQVEGMLGTLASRLVEGGVRRLIVAGGETSGAVTTALGIRAVLVGEEVDSGVPWTHTTTKAGDLALMLKSGNFGAPDLFTRTLTGASQETT</sequence>
<dbReference type="Pfam" id="PF17042">
    <property type="entry name" value="NBD_C"/>
    <property type="match status" value="1"/>
</dbReference>
<dbReference type="AlphaFoldDB" id="A0A5N8X9P0"/>
<protein>
    <recommendedName>
        <fullName evidence="11">3-oxo-tetronate kinase</fullName>
        <ecNumber evidence="10">2.7.1.217</ecNumber>
    </recommendedName>
    <alternativeName>
        <fullName evidence="12">3-dehydrotetronate 4-kinase</fullName>
    </alternativeName>
</protein>
<evidence type="ECO:0000259" key="14">
    <source>
        <dbReference type="Pfam" id="PF17042"/>
    </source>
</evidence>
<evidence type="ECO:0000313" key="16">
    <source>
        <dbReference type="Proteomes" id="UP000400924"/>
    </source>
</evidence>
<dbReference type="Gene3D" id="3.40.980.20">
    <property type="entry name" value="Four-carbon acid sugar kinase, nucleotide binding domain"/>
    <property type="match status" value="1"/>
</dbReference>
<gene>
    <name evidence="15" type="ORF">FNH08_02925</name>
</gene>
<evidence type="ECO:0000256" key="8">
    <source>
        <dbReference type="ARBA" id="ARBA00036346"/>
    </source>
</evidence>
<dbReference type="InterPro" id="IPR050007">
    <property type="entry name" value="OtnK"/>
</dbReference>
<evidence type="ECO:0000256" key="6">
    <source>
        <dbReference type="ARBA" id="ARBA00023277"/>
    </source>
</evidence>
<comment type="caution">
    <text evidence="15">The sequence shown here is derived from an EMBL/GenBank/DDBJ whole genome shotgun (WGS) entry which is preliminary data.</text>
</comment>
<dbReference type="NCBIfam" id="NF043035">
    <property type="entry name" value="OxoTetrKin"/>
    <property type="match status" value="1"/>
</dbReference>
<dbReference type="Proteomes" id="UP000400924">
    <property type="component" value="Unassembled WGS sequence"/>
</dbReference>
<keyword evidence="16" id="KW-1185">Reference proteome</keyword>
<dbReference type="SUPFAM" id="SSF142764">
    <property type="entry name" value="YgbK-like"/>
    <property type="match status" value="1"/>
</dbReference>
<dbReference type="OrthoDB" id="191465at2"/>
<evidence type="ECO:0000256" key="1">
    <source>
        <dbReference type="ARBA" id="ARBA00005715"/>
    </source>
</evidence>
<dbReference type="InterPro" id="IPR010737">
    <property type="entry name" value="4-carb_acid_sugar_kinase_N"/>
</dbReference>
<organism evidence="15 16">
    <name type="scientific">Streptomyces spongiae</name>
    <dbReference type="NCBI Taxonomy" id="565072"/>
    <lineage>
        <taxon>Bacteria</taxon>
        <taxon>Bacillati</taxon>
        <taxon>Actinomycetota</taxon>
        <taxon>Actinomycetes</taxon>
        <taxon>Kitasatosporales</taxon>
        <taxon>Streptomycetaceae</taxon>
        <taxon>Streptomyces</taxon>
    </lineage>
</organism>
<dbReference type="RefSeq" id="WP_152769680.1">
    <property type="nucleotide sequence ID" value="NZ_VJZC01000009.1"/>
</dbReference>
<dbReference type="InterPro" id="IPR042213">
    <property type="entry name" value="NBD_C_sf"/>
</dbReference>
<dbReference type="GO" id="GO:0005524">
    <property type="term" value="F:ATP binding"/>
    <property type="evidence" value="ECO:0007669"/>
    <property type="project" value="UniProtKB-KW"/>
</dbReference>
<keyword evidence="5" id="KW-0067">ATP-binding</keyword>
<dbReference type="Gene3D" id="3.40.50.10840">
    <property type="entry name" value="Putative sugar-binding, N-terminal domain"/>
    <property type="match status" value="1"/>
</dbReference>
<proteinExistence type="inferred from homology"/>
<comment type="catalytic activity">
    <reaction evidence="8">
        <text>3-dehydro-D-erythronate + ATP = 3-dehydro-4-O-phospho-D-erythronate + ADP + H(+)</text>
        <dbReference type="Rhea" id="RHEA:52556"/>
        <dbReference type="ChEBI" id="CHEBI:15378"/>
        <dbReference type="ChEBI" id="CHEBI:30616"/>
        <dbReference type="ChEBI" id="CHEBI:57958"/>
        <dbReference type="ChEBI" id="CHEBI:136593"/>
        <dbReference type="ChEBI" id="CHEBI:456216"/>
        <dbReference type="EC" id="2.7.1.217"/>
    </reaction>
</comment>
<reference evidence="15 16" key="1">
    <citation type="submission" date="2019-07" db="EMBL/GenBank/DDBJ databases">
        <title>New species of Amycolatopsis and Streptomyces.</title>
        <authorList>
            <person name="Duangmal K."/>
            <person name="Teo W.F.A."/>
            <person name="Lipun K."/>
        </authorList>
    </citation>
    <scope>NUCLEOTIDE SEQUENCE [LARGE SCALE GENOMIC DNA]</scope>
    <source>
        <strain evidence="15 16">NBRC 106415</strain>
    </source>
</reference>
<comment type="function">
    <text evidence="9">Catalyzes the ATP-dependent phosphorylation of 3-oxo-tetronate to 3-oxo-tetronate 4-phosphate.</text>
</comment>
<dbReference type="EC" id="2.7.1.217" evidence="10"/>
<evidence type="ECO:0000256" key="3">
    <source>
        <dbReference type="ARBA" id="ARBA00022741"/>
    </source>
</evidence>
<keyword evidence="2" id="KW-0808">Transferase</keyword>
<evidence type="ECO:0000256" key="2">
    <source>
        <dbReference type="ARBA" id="ARBA00022679"/>
    </source>
</evidence>
<keyword evidence="4 15" id="KW-0418">Kinase</keyword>
<evidence type="ECO:0000256" key="11">
    <source>
        <dbReference type="ARBA" id="ARBA00039461"/>
    </source>
</evidence>
<comment type="catalytic activity">
    <reaction evidence="7">
        <text>3-dehydro-L-erythronate + ATP = 3-dehydro-4-O-phospho-L-erythronate + ADP + H(+)</text>
        <dbReference type="Rhea" id="RHEA:52552"/>
        <dbReference type="ChEBI" id="CHEBI:15378"/>
        <dbReference type="ChEBI" id="CHEBI:30616"/>
        <dbReference type="ChEBI" id="CHEBI:136592"/>
        <dbReference type="ChEBI" id="CHEBI:136670"/>
        <dbReference type="ChEBI" id="CHEBI:456216"/>
        <dbReference type="EC" id="2.7.1.217"/>
    </reaction>
</comment>
<evidence type="ECO:0000256" key="10">
    <source>
        <dbReference type="ARBA" id="ARBA00039095"/>
    </source>
</evidence>
<name>A0A5N8X9P0_9ACTN</name>
<keyword evidence="6" id="KW-0119">Carbohydrate metabolism</keyword>
<accession>A0A5N8X9P0</accession>
<evidence type="ECO:0000256" key="4">
    <source>
        <dbReference type="ARBA" id="ARBA00022777"/>
    </source>
</evidence>
<evidence type="ECO:0000256" key="7">
    <source>
        <dbReference type="ARBA" id="ARBA00035898"/>
    </source>
</evidence>
<dbReference type="Pfam" id="PF07005">
    <property type="entry name" value="SBD_N"/>
    <property type="match status" value="1"/>
</dbReference>
<evidence type="ECO:0000256" key="9">
    <source>
        <dbReference type="ARBA" id="ARBA00037335"/>
    </source>
</evidence>
<evidence type="ECO:0000259" key="13">
    <source>
        <dbReference type="Pfam" id="PF07005"/>
    </source>
</evidence>
<feature type="domain" description="Four-carbon acid sugar kinase N-terminal" evidence="13">
    <location>
        <begin position="6"/>
        <end position="232"/>
    </location>
</feature>
<comment type="similarity">
    <text evidence="1">Belongs to the four-carbon acid sugar kinase family.</text>
</comment>
<dbReference type="InterPro" id="IPR031475">
    <property type="entry name" value="NBD_C"/>
</dbReference>
<feature type="domain" description="Four-carbon acid sugar kinase nucleotide binding" evidence="14">
    <location>
        <begin position="254"/>
        <end position="412"/>
    </location>
</feature>
<evidence type="ECO:0000256" key="5">
    <source>
        <dbReference type="ARBA" id="ARBA00022840"/>
    </source>
</evidence>
<dbReference type="EMBL" id="VJZC01000009">
    <property type="protein sequence ID" value="MPY56163.1"/>
    <property type="molecule type" value="Genomic_DNA"/>
</dbReference>
<dbReference type="InterPro" id="IPR037051">
    <property type="entry name" value="4-carb_acid_sugar_kinase_N_sf"/>
</dbReference>
<dbReference type="GO" id="GO:0016301">
    <property type="term" value="F:kinase activity"/>
    <property type="evidence" value="ECO:0007669"/>
    <property type="project" value="UniProtKB-KW"/>
</dbReference>
<evidence type="ECO:0000313" key="15">
    <source>
        <dbReference type="EMBL" id="MPY56163.1"/>
    </source>
</evidence>